<accession>A0A953HXB3</accession>
<dbReference type="GO" id="GO:0032259">
    <property type="term" value="P:methylation"/>
    <property type="evidence" value="ECO:0007669"/>
    <property type="project" value="UniProtKB-KW"/>
</dbReference>
<comment type="caution">
    <text evidence="1">The sequence shown here is derived from an EMBL/GenBank/DDBJ whole genome shotgun (WGS) entry which is preliminary data.</text>
</comment>
<protein>
    <submittedName>
        <fullName evidence="1">SAM-dependent methyltransferase</fullName>
    </submittedName>
</protein>
<dbReference type="PANTHER" id="PTHR46111:SF2">
    <property type="entry name" value="SAM-DEPENDENT METHYLTRANSFERASE"/>
    <property type="match status" value="1"/>
</dbReference>
<dbReference type="PANTHER" id="PTHR46111">
    <property type="entry name" value="RIBOSOMAL RNA SMALL SUBUNIT METHYLTRANSFERASE I"/>
    <property type="match status" value="1"/>
</dbReference>
<dbReference type="InterPro" id="IPR014777">
    <property type="entry name" value="4pyrrole_Mease_sub1"/>
</dbReference>
<dbReference type="Gene3D" id="3.40.1010.10">
    <property type="entry name" value="Cobalt-precorrin-4 Transmethylase, Domain 1"/>
    <property type="match status" value="1"/>
</dbReference>
<reference evidence="1" key="1">
    <citation type="submission" date="2021-06" db="EMBL/GenBank/DDBJ databases">
        <title>44 bacteria genomes isolated from Dapeng, Shenzhen.</title>
        <authorList>
            <person name="Zheng W."/>
            <person name="Yu S."/>
            <person name="Huang Y."/>
        </authorList>
    </citation>
    <scope>NUCLEOTIDE SEQUENCE</scope>
    <source>
        <strain evidence="1">DP5N28-2</strain>
    </source>
</reference>
<keyword evidence="1" id="KW-0489">Methyltransferase</keyword>
<sequence length="243" mass="28095">MKNQTRLYLIPTALSPEDTPHRQVMDVLPTIDVFICERIRTTRRWLRSAISDYDIDGRTFLEFDKHKKQYPMRQIESLWKQRKVCGLTSEAGTPAVADPGFQVVAAAHRKDIPVIPLPGNNSLILSLMASGLNGNQFTYHGYFPIKDKPFEQTISRILPTIRQGYTQIFIETPFRNLKTMESLIRYLPDETYLSVSSAIGFPESRSNTKKVKEWKKMDFTYLNKVPAVYVIGSQQVHRRKKKK</sequence>
<dbReference type="RefSeq" id="WP_222579874.1">
    <property type="nucleotide sequence ID" value="NZ_JAHVHU010000008.1"/>
</dbReference>
<organism evidence="1 2">
    <name type="scientific">Membranihabitans marinus</name>
    <dbReference type="NCBI Taxonomy" id="1227546"/>
    <lineage>
        <taxon>Bacteria</taxon>
        <taxon>Pseudomonadati</taxon>
        <taxon>Bacteroidota</taxon>
        <taxon>Saprospiria</taxon>
        <taxon>Saprospirales</taxon>
        <taxon>Saprospiraceae</taxon>
        <taxon>Membranihabitans</taxon>
    </lineage>
</organism>
<name>A0A953HXB3_9BACT</name>
<dbReference type="InterPro" id="IPR014776">
    <property type="entry name" value="4pyrrole_Mease_sub2"/>
</dbReference>
<dbReference type="EMBL" id="JAHVHU010000008">
    <property type="protein sequence ID" value="MBY5958336.1"/>
    <property type="molecule type" value="Genomic_DNA"/>
</dbReference>
<dbReference type="InterPro" id="IPR035996">
    <property type="entry name" value="4pyrrol_Methylase_sf"/>
</dbReference>
<keyword evidence="2" id="KW-1185">Reference proteome</keyword>
<gene>
    <name evidence="1" type="ORF">KUV50_09355</name>
</gene>
<dbReference type="Gene3D" id="3.30.950.10">
    <property type="entry name" value="Methyltransferase, Cobalt-precorrin-4 Transmethylase, Domain 2"/>
    <property type="match status" value="1"/>
</dbReference>
<evidence type="ECO:0000313" key="2">
    <source>
        <dbReference type="Proteomes" id="UP000753961"/>
    </source>
</evidence>
<dbReference type="GO" id="GO:0008168">
    <property type="term" value="F:methyltransferase activity"/>
    <property type="evidence" value="ECO:0007669"/>
    <property type="project" value="UniProtKB-KW"/>
</dbReference>
<dbReference type="CDD" id="cd11649">
    <property type="entry name" value="RsmI_like"/>
    <property type="match status" value="1"/>
</dbReference>
<dbReference type="SUPFAM" id="SSF53790">
    <property type="entry name" value="Tetrapyrrole methylase"/>
    <property type="match status" value="1"/>
</dbReference>
<keyword evidence="1" id="KW-0808">Transferase</keyword>
<dbReference type="InterPro" id="IPR008189">
    <property type="entry name" value="rRNA_ssu_MeTfrase_I"/>
</dbReference>
<dbReference type="Proteomes" id="UP000753961">
    <property type="component" value="Unassembled WGS sequence"/>
</dbReference>
<proteinExistence type="predicted"/>
<dbReference type="AlphaFoldDB" id="A0A953HXB3"/>
<evidence type="ECO:0000313" key="1">
    <source>
        <dbReference type="EMBL" id="MBY5958336.1"/>
    </source>
</evidence>